<comment type="catalytic activity">
    <reaction evidence="13">
        <text>N(4)-(alpha-D-Glc-(1-&gt;2)-alpha-D-Glc-(1-&gt;3)-alpha-D-Glc-(1-&gt;3)-alpha-D-Man-(1-&gt;2)-alpha-D-Man-(1-&gt;2)-alpha-D-Man-(1-&gt;3)-[alpha-D-Man-(1-&gt;2)-alpha-D-Man-(1-&gt;3)-[alpha-D-Man-(1-&gt;2)-alpha-D-Man-(1-&gt;6)]-alpha-D-Man-(1-&gt;6)]-beta-D-Man-(1-&gt;4)-beta-D-GlcNAc-(1-&gt;4)-beta-D-GlcNAc)-L-asparaginyl-[protein] + H2O = N(4)-(alpha-D-Glc-(1-&gt;3)-alpha-D-Glc-(1-&gt;3)-alpha-D-Man-(1-&gt;2)-alpha-D-Man-(1-&gt;2)-alpha-D-Man-(1-&gt;3)-[alpha-D-Man-(1-&gt;2)-alpha-D-Man-(1-&gt;3)-[alpha-D-Man-(1-&gt;2)-alpha-D-Man-(1-&gt;6)]-alpha-D-Man-(1-&gt;6)]-beta-D-Man-(1-&gt;4)-beta-D-GlcNAc-(1-&gt;4)-beta-D-GlcNAc)-L-asparaginyl-[protein] + beta-D-glucose</text>
        <dbReference type="Rhea" id="RHEA:55988"/>
        <dbReference type="Rhea" id="RHEA-COMP:12806"/>
        <dbReference type="Rhea" id="RHEA-COMP:14355"/>
        <dbReference type="ChEBI" id="CHEBI:15377"/>
        <dbReference type="ChEBI" id="CHEBI:15903"/>
        <dbReference type="ChEBI" id="CHEBI:59082"/>
        <dbReference type="ChEBI" id="CHEBI:132537"/>
        <dbReference type="EC" id="3.2.1.106"/>
    </reaction>
</comment>
<evidence type="ECO:0000256" key="2">
    <source>
        <dbReference type="ARBA" id="ARBA00004740"/>
    </source>
</evidence>
<evidence type="ECO:0000256" key="11">
    <source>
        <dbReference type="ARBA" id="ARBA00023295"/>
    </source>
</evidence>
<sequence>MGRNAHHLRQRHHLNTGDVSDETSLTRKYKYDYTKEYSDKKWPYLHGKMDNCAKFLFIAFPSLVIYGIYTVWLSAMLRNMVNTRLPVSQIIPSNASSAQVDPERFWGSYRPGVYFGLKTRSPHSPVVGMMWMTPLTSGPMPPLRHWCEQGDQLPFYSWLVHDGVNFGIHEAIDHHYTITSDFVKQPGGQHGGDWTARMTVKPRPKFEGAIVSLFFYIALDGQGTLQPKIRRGYLEGVEGWSEELGDFQMLFPSPTSRRTQSVHHYLVTYASGLDDLTEMVKRSFRVFYWDKEKRLPYYGLGGTMLPKDMQQSQANFVVYQVTTTLPYEMEVNFESGSSDHTTHLTGQVFTSQLSEHMHQFDHKFESLFGLKKHGFSTVHQSFAKTALSNMIGGIGYFHGTSLVQSRYTPEPVDYWPAPLYTAVPSRSFFPRGFLWDEGFHNLLIAKWDQRLSMDIIGHWLDLMNVEGWIPREQILGTEARAKVPKEFVVQRNENANPPTLFLPLQSIVRSLVASNKETDRQFLQHLYPRLQAWYKWFNTTQLGTVPSTYKWKGRNPNAINELNPKTLTSGLDDYPRASHPTDDERHLDLRCWMALASGVMADIAKSLNESWQVYDSAYATLTDNKLLDTLHWSDTAERYCDYGLHTDHAKLVRPKPPKPTSPNQPPPPPKDKERVVMQPPKLGFVDKSFGYVSLFPFLLKILQPDSLKLRKILVDLQDPSLLWTRYGLRSLAKNAPLYNKHNSEHDPPYWRGAIWININYLAVSALHHYAHSNGPYQEKAASIYTELRNNIINNMVEQYRKTGYVWEQYDSTTGRGKGSHPFTGWSALVVAMMAELY</sequence>
<evidence type="ECO:0000259" key="15">
    <source>
        <dbReference type="Pfam" id="PF03200"/>
    </source>
</evidence>
<dbReference type="InterPro" id="IPR008928">
    <property type="entry name" value="6-hairpin_glycosidase_sf"/>
</dbReference>
<comment type="function">
    <text evidence="13">Cleaves the distal alpha 1,2-linked glucose residue from the Glc(3)Man(9)GlcNAc(2) oligosaccharide precursor.</text>
</comment>
<feature type="compositionally biased region" description="Pro residues" evidence="14">
    <location>
        <begin position="657"/>
        <end position="668"/>
    </location>
</feature>
<dbReference type="SUPFAM" id="SSF48208">
    <property type="entry name" value="Six-hairpin glycosidases"/>
    <property type="match status" value="1"/>
</dbReference>
<feature type="transmembrane region" description="Helical" evidence="13">
    <location>
        <begin position="55"/>
        <end position="77"/>
    </location>
</feature>
<dbReference type="GO" id="GO:0005789">
    <property type="term" value="C:endoplasmic reticulum membrane"/>
    <property type="evidence" value="ECO:0007669"/>
    <property type="project" value="UniProtKB-SubCell"/>
</dbReference>
<dbReference type="InterPro" id="IPR031631">
    <property type="entry name" value="Glyco_hydro_63N"/>
</dbReference>
<keyword evidence="8 13" id="KW-1133">Transmembrane helix</keyword>
<protein>
    <recommendedName>
        <fullName evidence="12 13">Mannosyl-oligosaccharide glucosidase</fullName>
        <ecNumber evidence="12 13">3.2.1.106</ecNumber>
    </recommendedName>
</protein>
<evidence type="ECO:0000256" key="6">
    <source>
        <dbReference type="ARBA" id="ARBA00022824"/>
    </source>
</evidence>
<dbReference type="GO" id="GO:0004573">
    <property type="term" value="F:Glc3Man9GlcNAc2 oligosaccharide glucosidase activity"/>
    <property type="evidence" value="ECO:0007669"/>
    <property type="project" value="UniProtKB-UniRule"/>
</dbReference>
<evidence type="ECO:0000256" key="5">
    <source>
        <dbReference type="ARBA" id="ARBA00022801"/>
    </source>
</evidence>
<dbReference type="GO" id="GO:0009311">
    <property type="term" value="P:oligosaccharide metabolic process"/>
    <property type="evidence" value="ECO:0007669"/>
    <property type="project" value="UniProtKB-UniRule"/>
</dbReference>
<keyword evidence="6 13" id="KW-0256">Endoplasmic reticulum</keyword>
<dbReference type="EMBL" id="JAODUO010000017">
    <property type="protein sequence ID" value="KAK2193126.1"/>
    <property type="molecule type" value="Genomic_DNA"/>
</dbReference>
<evidence type="ECO:0000256" key="8">
    <source>
        <dbReference type="ARBA" id="ARBA00022989"/>
    </source>
</evidence>
<dbReference type="InterPro" id="IPR004888">
    <property type="entry name" value="Glycoside_hydrolase_63"/>
</dbReference>
<evidence type="ECO:0000256" key="7">
    <source>
        <dbReference type="ARBA" id="ARBA00022968"/>
    </source>
</evidence>
<dbReference type="PANTHER" id="PTHR10412">
    <property type="entry name" value="MANNOSYL-OLIGOSACCHARIDE GLUCOSIDASE"/>
    <property type="match status" value="1"/>
</dbReference>
<dbReference type="Proteomes" id="UP001209878">
    <property type="component" value="Unassembled WGS sequence"/>
</dbReference>
<dbReference type="GO" id="GO:0006487">
    <property type="term" value="P:protein N-linked glycosylation"/>
    <property type="evidence" value="ECO:0007669"/>
    <property type="project" value="UniProtKB-UniRule"/>
</dbReference>
<evidence type="ECO:0000313" key="17">
    <source>
        <dbReference type="EMBL" id="KAK2193126.1"/>
    </source>
</evidence>
<dbReference type="Gene3D" id="2.70.98.110">
    <property type="entry name" value="Glycosyl hydrolase family 63, N-terminal domain"/>
    <property type="match status" value="1"/>
</dbReference>
<evidence type="ECO:0000256" key="4">
    <source>
        <dbReference type="ARBA" id="ARBA00022692"/>
    </source>
</evidence>
<keyword evidence="5 13" id="KW-0378">Hydrolase</keyword>
<evidence type="ECO:0000256" key="10">
    <source>
        <dbReference type="ARBA" id="ARBA00023180"/>
    </source>
</evidence>
<feature type="region of interest" description="Disordered" evidence="14">
    <location>
        <begin position="650"/>
        <end position="675"/>
    </location>
</feature>
<dbReference type="PANTHER" id="PTHR10412:SF11">
    <property type="entry name" value="MANNOSYL-OLIGOSACCHARIDE GLUCOSIDASE"/>
    <property type="match status" value="1"/>
</dbReference>
<dbReference type="InterPro" id="IPR038518">
    <property type="entry name" value="Glyco_hydro_63N_sf"/>
</dbReference>
<proteinExistence type="inferred from homology"/>
<reference evidence="17" key="1">
    <citation type="journal article" date="2023" name="Mol. Biol. Evol.">
        <title>Third-Generation Sequencing Reveals the Adaptive Role of the Epigenome in Three Deep-Sea Polychaetes.</title>
        <authorList>
            <person name="Perez M."/>
            <person name="Aroh O."/>
            <person name="Sun Y."/>
            <person name="Lan Y."/>
            <person name="Juniper S.K."/>
            <person name="Young C.R."/>
            <person name="Angers B."/>
            <person name="Qian P.Y."/>
        </authorList>
    </citation>
    <scope>NUCLEOTIDE SEQUENCE</scope>
    <source>
        <strain evidence="17">R07B-5</strain>
    </source>
</reference>
<dbReference type="EC" id="3.2.1.106" evidence="12 13"/>
<keyword evidence="4 13" id="KW-0812">Transmembrane</keyword>
<dbReference type="AlphaFoldDB" id="A0AAD9PE14"/>
<keyword evidence="7" id="KW-0735">Signal-anchor</keyword>
<comment type="subcellular location">
    <subcellularLocation>
        <location evidence="1 13">Endoplasmic reticulum membrane</location>
        <topology evidence="1 13">Single-pass type II membrane protein</topology>
    </subcellularLocation>
</comment>
<comment type="caution">
    <text evidence="17">The sequence shown here is derived from an EMBL/GenBank/DDBJ whole genome shotgun (WGS) entry which is preliminary data.</text>
</comment>
<accession>A0AAD9PE14</accession>
<dbReference type="Pfam" id="PF03200">
    <property type="entry name" value="Glyco_hydro_63"/>
    <property type="match status" value="1"/>
</dbReference>
<evidence type="ECO:0000256" key="1">
    <source>
        <dbReference type="ARBA" id="ARBA00004648"/>
    </source>
</evidence>
<keyword evidence="10" id="KW-0325">Glycoprotein</keyword>
<evidence type="ECO:0000256" key="12">
    <source>
        <dbReference type="ARBA" id="ARBA00038888"/>
    </source>
</evidence>
<evidence type="ECO:0000256" key="3">
    <source>
        <dbReference type="ARBA" id="ARBA00010833"/>
    </source>
</evidence>
<dbReference type="Pfam" id="PF16923">
    <property type="entry name" value="Glyco_hydro_63N"/>
    <property type="match status" value="1"/>
</dbReference>
<evidence type="ECO:0000256" key="13">
    <source>
        <dbReference type="RuleBase" id="RU368089"/>
    </source>
</evidence>
<gene>
    <name evidence="17" type="ORF">NP493_17g09011</name>
</gene>
<name>A0AAD9PE14_RIDPI</name>
<dbReference type="InterPro" id="IPR031335">
    <property type="entry name" value="Glyco_hydro_63_C"/>
</dbReference>
<dbReference type="Gene3D" id="1.50.10.10">
    <property type="match status" value="1"/>
</dbReference>
<evidence type="ECO:0000259" key="16">
    <source>
        <dbReference type="Pfam" id="PF16923"/>
    </source>
</evidence>
<organism evidence="17 18">
    <name type="scientific">Ridgeia piscesae</name>
    <name type="common">Tubeworm</name>
    <dbReference type="NCBI Taxonomy" id="27915"/>
    <lineage>
        <taxon>Eukaryota</taxon>
        <taxon>Metazoa</taxon>
        <taxon>Spiralia</taxon>
        <taxon>Lophotrochozoa</taxon>
        <taxon>Annelida</taxon>
        <taxon>Polychaeta</taxon>
        <taxon>Sedentaria</taxon>
        <taxon>Canalipalpata</taxon>
        <taxon>Sabellida</taxon>
        <taxon>Siboglinidae</taxon>
        <taxon>Ridgeia</taxon>
    </lineage>
</organism>
<keyword evidence="11 13" id="KW-0326">Glycosidase</keyword>
<evidence type="ECO:0000256" key="14">
    <source>
        <dbReference type="SAM" id="MobiDB-lite"/>
    </source>
</evidence>
<comment type="similarity">
    <text evidence="3 13">Belongs to the glycosyl hydrolase 63 family.</text>
</comment>
<keyword evidence="18" id="KW-1185">Reference proteome</keyword>
<feature type="domain" description="Glycosyl hydrolase family 63 N-terminal" evidence="16">
    <location>
        <begin position="105"/>
        <end position="264"/>
    </location>
</feature>
<keyword evidence="9 13" id="KW-0472">Membrane</keyword>
<feature type="domain" description="Glycosyl hydrolase family 63 C-terminal" evidence="15">
    <location>
        <begin position="344"/>
        <end position="835"/>
    </location>
</feature>
<dbReference type="FunFam" id="1.50.10.10:FF:000009">
    <property type="entry name" value="mannosyl-oligosaccharide glucosidase"/>
    <property type="match status" value="1"/>
</dbReference>
<dbReference type="InterPro" id="IPR012341">
    <property type="entry name" value="6hp_glycosidase-like_sf"/>
</dbReference>
<evidence type="ECO:0000256" key="9">
    <source>
        <dbReference type="ARBA" id="ARBA00023136"/>
    </source>
</evidence>
<evidence type="ECO:0000313" key="18">
    <source>
        <dbReference type="Proteomes" id="UP001209878"/>
    </source>
</evidence>
<comment type="pathway">
    <text evidence="2">Glycan metabolism; N-glycan degradation.</text>
</comment>